<feature type="domain" description="DUF6534" evidence="2">
    <location>
        <begin position="181"/>
        <end position="267"/>
    </location>
</feature>
<evidence type="ECO:0000259" key="2">
    <source>
        <dbReference type="Pfam" id="PF20152"/>
    </source>
</evidence>
<organism evidence="3 4">
    <name type="scientific">Athelia psychrophila</name>
    <dbReference type="NCBI Taxonomy" id="1759441"/>
    <lineage>
        <taxon>Eukaryota</taxon>
        <taxon>Fungi</taxon>
        <taxon>Dikarya</taxon>
        <taxon>Basidiomycota</taxon>
        <taxon>Agaricomycotina</taxon>
        <taxon>Agaricomycetes</taxon>
        <taxon>Agaricomycetidae</taxon>
        <taxon>Atheliales</taxon>
        <taxon>Atheliaceae</taxon>
        <taxon>Athelia</taxon>
    </lineage>
</organism>
<sequence>MVPSKVALRRTSTSPAQMTLADLEFGALFNGITVSFVLYGVTCCQIMYYQYHFRDDKAVMKWSVAMLLFLDTTQQIFLADILWHYLIDGRVPGRIVEFQLNWSYMGQTLPSEICAVIVQCFFVNRIRILDHRRKRILVLLVTIFISITFSIVYVIECARHPYAEYATKLEWIATVFVASRVFTDLAITISLCTVLHMHYKPPGTERSNLLTTLLLRHSLATGVLTSLLSILYIATYFALPYAMIYSAIYCICGKVYVNSMLSALNSRIPMRQIANEELQLQTIQVTSIFPDTHHQ</sequence>
<name>A0A167VCC3_9AGAM</name>
<dbReference type="PANTHER" id="PTHR40465">
    <property type="entry name" value="CHROMOSOME 1, WHOLE GENOME SHOTGUN SEQUENCE"/>
    <property type="match status" value="1"/>
</dbReference>
<dbReference type="AlphaFoldDB" id="A0A167VCC3"/>
<evidence type="ECO:0000313" key="3">
    <source>
        <dbReference type="EMBL" id="KZP04857.1"/>
    </source>
</evidence>
<feature type="transmembrane region" description="Helical" evidence="1">
    <location>
        <begin position="175"/>
        <end position="197"/>
    </location>
</feature>
<dbReference type="EMBL" id="KV417882">
    <property type="protein sequence ID" value="KZP04857.1"/>
    <property type="molecule type" value="Genomic_DNA"/>
</dbReference>
<keyword evidence="1" id="KW-1133">Transmembrane helix</keyword>
<dbReference type="Proteomes" id="UP000076532">
    <property type="component" value="Unassembled WGS sequence"/>
</dbReference>
<evidence type="ECO:0000313" key="4">
    <source>
        <dbReference type="Proteomes" id="UP000076532"/>
    </source>
</evidence>
<dbReference type="InterPro" id="IPR045339">
    <property type="entry name" value="DUF6534"/>
</dbReference>
<feature type="transmembrane region" description="Helical" evidence="1">
    <location>
        <begin position="218"/>
        <end position="238"/>
    </location>
</feature>
<dbReference type="OrthoDB" id="2745105at2759"/>
<evidence type="ECO:0000256" key="1">
    <source>
        <dbReference type="SAM" id="Phobius"/>
    </source>
</evidence>
<feature type="transmembrane region" description="Helical" evidence="1">
    <location>
        <begin position="244"/>
        <end position="264"/>
    </location>
</feature>
<reference evidence="3 4" key="1">
    <citation type="journal article" date="2016" name="Mol. Biol. Evol.">
        <title>Comparative Genomics of Early-Diverging Mushroom-Forming Fungi Provides Insights into the Origins of Lignocellulose Decay Capabilities.</title>
        <authorList>
            <person name="Nagy L.G."/>
            <person name="Riley R."/>
            <person name="Tritt A."/>
            <person name="Adam C."/>
            <person name="Daum C."/>
            <person name="Floudas D."/>
            <person name="Sun H."/>
            <person name="Yadav J.S."/>
            <person name="Pangilinan J."/>
            <person name="Larsson K.H."/>
            <person name="Matsuura K."/>
            <person name="Barry K."/>
            <person name="Labutti K."/>
            <person name="Kuo R."/>
            <person name="Ohm R.A."/>
            <person name="Bhattacharya S.S."/>
            <person name="Shirouzu T."/>
            <person name="Yoshinaga Y."/>
            <person name="Martin F.M."/>
            <person name="Grigoriev I.V."/>
            <person name="Hibbett D.S."/>
        </authorList>
    </citation>
    <scope>NUCLEOTIDE SEQUENCE [LARGE SCALE GENOMIC DNA]</scope>
    <source>
        <strain evidence="3 4">CBS 109695</strain>
    </source>
</reference>
<protein>
    <recommendedName>
        <fullName evidence="2">DUF6534 domain-containing protein</fullName>
    </recommendedName>
</protein>
<dbReference type="PANTHER" id="PTHR40465:SF1">
    <property type="entry name" value="DUF6534 DOMAIN-CONTAINING PROTEIN"/>
    <property type="match status" value="1"/>
</dbReference>
<keyword evidence="1" id="KW-0812">Transmembrane</keyword>
<keyword evidence="1" id="KW-0472">Membrane</keyword>
<feature type="transmembrane region" description="Helical" evidence="1">
    <location>
        <begin position="27"/>
        <end position="50"/>
    </location>
</feature>
<feature type="transmembrane region" description="Helical" evidence="1">
    <location>
        <begin position="62"/>
        <end position="84"/>
    </location>
</feature>
<accession>A0A167VCC3</accession>
<dbReference type="Pfam" id="PF20152">
    <property type="entry name" value="DUF6534"/>
    <property type="match status" value="1"/>
</dbReference>
<keyword evidence="4" id="KW-1185">Reference proteome</keyword>
<gene>
    <name evidence="3" type="ORF">FIBSPDRAFT_381088</name>
</gene>
<feature type="transmembrane region" description="Helical" evidence="1">
    <location>
        <begin position="136"/>
        <end position="155"/>
    </location>
</feature>
<proteinExistence type="predicted"/>